<keyword evidence="2" id="KW-1185">Reference proteome</keyword>
<dbReference type="EMBL" id="JAGFBM010000009">
    <property type="protein sequence ID" value="MBO3085961.1"/>
    <property type="molecule type" value="Genomic_DNA"/>
</dbReference>
<dbReference type="Gene3D" id="1.25.10.10">
    <property type="entry name" value="Leucine-rich Repeat Variant"/>
    <property type="match status" value="1"/>
</dbReference>
<gene>
    <name evidence="1" type="ORF">J4035_15065</name>
</gene>
<comment type="caution">
    <text evidence="1">The sequence shown here is derived from an EMBL/GenBank/DDBJ whole genome shotgun (WGS) entry which is preliminary data.</text>
</comment>
<evidence type="ECO:0000313" key="2">
    <source>
        <dbReference type="Proteomes" id="UP000678317"/>
    </source>
</evidence>
<dbReference type="SUPFAM" id="SSF48371">
    <property type="entry name" value="ARM repeat"/>
    <property type="match status" value="1"/>
</dbReference>
<evidence type="ECO:0000313" key="1">
    <source>
        <dbReference type="EMBL" id="MBO3085961.1"/>
    </source>
</evidence>
<proteinExistence type="predicted"/>
<name>A0ABS3SJN5_9CELL</name>
<dbReference type="InterPro" id="IPR011989">
    <property type="entry name" value="ARM-like"/>
</dbReference>
<sequence length="218" mass="23201">MTQTRVSRLRDALEAPSSSVRLRAALAAGSAPAPDDIEVLVARCGVEPDFFVRDMLTWALTRHDTSAVVARLLPELGSPTARARAQALHALSKIGRPDVWSAITALLLDEDDEVARTAWRTAAGLVPAGGEEGLARTLATQLGRGDRDTQLSLSRALVALGEEAASVVDRAKTHPDPGVRAHAIATERLIGDPDHGFDAAIADARRFVALRDSPVVRQ</sequence>
<accession>A0ABS3SJN5</accession>
<dbReference type="RefSeq" id="WP_208290147.1">
    <property type="nucleotide sequence ID" value="NZ_CP074404.1"/>
</dbReference>
<protein>
    <submittedName>
        <fullName evidence="1">HEAT repeat domain-containing protein</fullName>
    </submittedName>
</protein>
<dbReference type="InterPro" id="IPR016024">
    <property type="entry name" value="ARM-type_fold"/>
</dbReference>
<dbReference type="Pfam" id="PF13646">
    <property type="entry name" value="HEAT_2"/>
    <property type="match status" value="1"/>
</dbReference>
<dbReference type="Proteomes" id="UP000678317">
    <property type="component" value="Unassembled WGS sequence"/>
</dbReference>
<reference evidence="1 2" key="1">
    <citation type="submission" date="2021-03" db="EMBL/GenBank/DDBJ databases">
        <title>novel species in genus Cellulomonas.</title>
        <authorList>
            <person name="Zhang G."/>
        </authorList>
    </citation>
    <scope>NUCLEOTIDE SEQUENCE [LARGE SCALE GENOMIC DNA]</scope>
    <source>
        <strain evidence="2">zg-ZUI188</strain>
    </source>
</reference>
<organism evidence="1 2">
    <name type="scientific">Cellulomonas fengjieae</name>
    <dbReference type="NCBI Taxonomy" id="2819978"/>
    <lineage>
        <taxon>Bacteria</taxon>
        <taxon>Bacillati</taxon>
        <taxon>Actinomycetota</taxon>
        <taxon>Actinomycetes</taxon>
        <taxon>Micrococcales</taxon>
        <taxon>Cellulomonadaceae</taxon>
        <taxon>Cellulomonas</taxon>
    </lineage>
</organism>